<dbReference type="GO" id="GO:0015074">
    <property type="term" value="P:DNA integration"/>
    <property type="evidence" value="ECO:0007669"/>
    <property type="project" value="InterPro"/>
</dbReference>
<dbReference type="EMBL" id="VTPC01004518">
    <property type="protein sequence ID" value="KAF2897040.1"/>
    <property type="molecule type" value="Genomic_DNA"/>
</dbReference>
<organism evidence="2 3">
    <name type="scientific">Ignelater luminosus</name>
    <name type="common">Cucubano</name>
    <name type="synonym">Pyrophorus luminosus</name>
    <dbReference type="NCBI Taxonomy" id="2038154"/>
    <lineage>
        <taxon>Eukaryota</taxon>
        <taxon>Metazoa</taxon>
        <taxon>Ecdysozoa</taxon>
        <taxon>Arthropoda</taxon>
        <taxon>Hexapoda</taxon>
        <taxon>Insecta</taxon>
        <taxon>Pterygota</taxon>
        <taxon>Neoptera</taxon>
        <taxon>Endopterygota</taxon>
        <taxon>Coleoptera</taxon>
        <taxon>Polyphaga</taxon>
        <taxon>Elateriformia</taxon>
        <taxon>Elateroidea</taxon>
        <taxon>Elateridae</taxon>
        <taxon>Agrypninae</taxon>
        <taxon>Pyrophorini</taxon>
        <taxon>Ignelater</taxon>
    </lineage>
</organism>
<name>A0A8K0D9V7_IGNLU</name>
<dbReference type="SUPFAM" id="SSF56349">
    <property type="entry name" value="DNA breaking-rejoining enzymes"/>
    <property type="match status" value="1"/>
</dbReference>
<dbReference type="Gene3D" id="1.10.443.10">
    <property type="entry name" value="Intergrase catalytic core"/>
    <property type="match status" value="1"/>
</dbReference>
<dbReference type="GO" id="GO:0006310">
    <property type="term" value="P:DNA recombination"/>
    <property type="evidence" value="ECO:0007669"/>
    <property type="project" value="UniProtKB-KW"/>
</dbReference>
<proteinExistence type="predicted"/>
<evidence type="ECO:0000313" key="2">
    <source>
        <dbReference type="EMBL" id="KAF2897040.1"/>
    </source>
</evidence>
<keyword evidence="1" id="KW-0233">DNA recombination</keyword>
<reference evidence="2" key="1">
    <citation type="submission" date="2019-08" db="EMBL/GenBank/DDBJ databases">
        <title>The genome of the North American firefly Photinus pyralis.</title>
        <authorList>
            <consortium name="Photinus pyralis genome working group"/>
            <person name="Fallon T.R."/>
            <person name="Sander Lower S.E."/>
            <person name="Weng J.-K."/>
        </authorList>
    </citation>
    <scope>NUCLEOTIDE SEQUENCE</scope>
    <source>
        <strain evidence="2">TRF0915ILg1</strain>
        <tissue evidence="2">Whole body</tissue>
    </source>
</reference>
<dbReference type="GO" id="GO:0003677">
    <property type="term" value="F:DNA binding"/>
    <property type="evidence" value="ECO:0007669"/>
    <property type="project" value="InterPro"/>
</dbReference>
<keyword evidence="3" id="KW-1185">Reference proteome</keyword>
<sequence length="140" mass="16093">MSCTTLMQKIYKTCKIRLLFTIPDVKTHQPRTFTVINDNGSDVEYRALYRKYAGLHFDKSAVERRFFLKYINGRGTNQVVGINTFGRLASMIARYLNLKVLHLFMGHCFRRSSATLLTNAGADLLRLKKNMVGWKSAHNS</sequence>
<dbReference type="AlphaFoldDB" id="A0A8K0D9V7"/>
<comment type="caution">
    <text evidence="2">The sequence shown here is derived from an EMBL/GenBank/DDBJ whole genome shotgun (WGS) entry which is preliminary data.</text>
</comment>
<dbReference type="InterPro" id="IPR013762">
    <property type="entry name" value="Integrase-like_cat_sf"/>
</dbReference>
<accession>A0A8K0D9V7</accession>
<protein>
    <recommendedName>
        <fullName evidence="4">Integrase</fullName>
    </recommendedName>
</protein>
<evidence type="ECO:0000313" key="3">
    <source>
        <dbReference type="Proteomes" id="UP000801492"/>
    </source>
</evidence>
<evidence type="ECO:0000256" key="1">
    <source>
        <dbReference type="ARBA" id="ARBA00023172"/>
    </source>
</evidence>
<dbReference type="OrthoDB" id="6760274at2759"/>
<dbReference type="InterPro" id="IPR011010">
    <property type="entry name" value="DNA_brk_join_enz"/>
</dbReference>
<dbReference type="Proteomes" id="UP000801492">
    <property type="component" value="Unassembled WGS sequence"/>
</dbReference>
<evidence type="ECO:0008006" key="4">
    <source>
        <dbReference type="Google" id="ProtNLM"/>
    </source>
</evidence>
<gene>
    <name evidence="2" type="ORF">ILUMI_09134</name>
</gene>